<protein>
    <recommendedName>
        <fullName evidence="3">Heterokaryon incompatibility domain-containing protein</fullName>
    </recommendedName>
</protein>
<accession>A0A8H7AR61</accession>
<comment type="caution">
    <text evidence="1">The sequence shown here is derived from an EMBL/GenBank/DDBJ whole genome shotgun (WGS) entry which is preliminary data.</text>
</comment>
<keyword evidence="2" id="KW-1185">Reference proteome</keyword>
<dbReference type="Proteomes" id="UP000606974">
    <property type="component" value="Unassembled WGS sequence"/>
</dbReference>
<proteinExistence type="predicted"/>
<evidence type="ECO:0008006" key="3">
    <source>
        <dbReference type="Google" id="ProtNLM"/>
    </source>
</evidence>
<evidence type="ECO:0000313" key="2">
    <source>
        <dbReference type="Proteomes" id="UP000606974"/>
    </source>
</evidence>
<evidence type="ECO:0000313" key="1">
    <source>
        <dbReference type="EMBL" id="KAF7511681.1"/>
    </source>
</evidence>
<gene>
    <name evidence="1" type="ORF">GJ744_003844</name>
</gene>
<reference evidence="1" key="1">
    <citation type="submission" date="2020-02" db="EMBL/GenBank/DDBJ databases">
        <authorList>
            <person name="Palmer J.M."/>
        </authorList>
    </citation>
    <scope>NUCLEOTIDE SEQUENCE</scope>
    <source>
        <strain evidence="1">EPUS1.4</strain>
        <tissue evidence="1">Thallus</tissue>
    </source>
</reference>
<organism evidence="1 2">
    <name type="scientific">Endocarpon pusillum</name>
    <dbReference type="NCBI Taxonomy" id="364733"/>
    <lineage>
        <taxon>Eukaryota</taxon>
        <taxon>Fungi</taxon>
        <taxon>Dikarya</taxon>
        <taxon>Ascomycota</taxon>
        <taxon>Pezizomycotina</taxon>
        <taxon>Eurotiomycetes</taxon>
        <taxon>Chaetothyriomycetidae</taxon>
        <taxon>Verrucariales</taxon>
        <taxon>Verrucariaceae</taxon>
        <taxon>Endocarpon</taxon>
    </lineage>
</organism>
<dbReference type="AlphaFoldDB" id="A0A8H7AR61"/>
<dbReference type="PANTHER" id="PTHR33112">
    <property type="entry name" value="DOMAIN PROTEIN, PUTATIVE-RELATED"/>
    <property type="match status" value="1"/>
</dbReference>
<sequence>MLPTSTNKPDGIQGYGDFCQPCCRMLSDESLVGKLTTHLTKPNDPLNVQAEYPIEAVIQLGCISRLKAGSDSRCRFCTFIFHGSAKFQRSLTQSRNDWQGKAEEIVCIATDSVVLSEQSDGYIYQLEHCHVYLAPHTRTDPQMLRRQGWWVVIVVVPEPLPIPLEMRYAYFDESWICRTCIPTCDHRPVPAFIQPSTFQRWLRECASEHNTCRVGDLGPKQSAMPQWKRHLRLIHTSRRVIVEFESSQSFSYATLSYVWGSQMSRSFLLTRNWVRENRRRAEGPPCIALPPDLPRTFVDAITLAHELGIPFCGLMLFALFKMT</sequence>
<dbReference type="PANTHER" id="PTHR33112:SF16">
    <property type="entry name" value="HETEROKARYON INCOMPATIBILITY DOMAIN-CONTAINING PROTEIN"/>
    <property type="match status" value="1"/>
</dbReference>
<dbReference type="EMBL" id="JAACFV010000018">
    <property type="protein sequence ID" value="KAF7511681.1"/>
    <property type="molecule type" value="Genomic_DNA"/>
</dbReference>
<name>A0A8H7AR61_9EURO</name>